<feature type="domain" description="Trimeric autotransporter adhesin YadA-like stalk" evidence="4">
    <location>
        <begin position="101"/>
        <end position="141"/>
    </location>
</feature>
<evidence type="ECO:0000259" key="3">
    <source>
        <dbReference type="Pfam" id="PF05658"/>
    </source>
</evidence>
<keyword evidence="2" id="KW-0653">Protein transport</keyword>
<feature type="domain" description="Trimeric autotransporter adhesin YadA-like stalk" evidence="4">
    <location>
        <begin position="1216"/>
        <end position="1259"/>
    </location>
</feature>
<feature type="domain" description="Trimeric autotransporter adhesin YadA-like stalk" evidence="4">
    <location>
        <begin position="1059"/>
        <end position="1101"/>
    </location>
</feature>
<evidence type="ECO:0000256" key="1">
    <source>
        <dbReference type="ARBA" id="ARBA00022448"/>
    </source>
</evidence>
<dbReference type="Gene3D" id="2.150.10.10">
    <property type="entry name" value="Serralysin-like metalloprotease, C-terminal"/>
    <property type="match status" value="11"/>
</dbReference>
<proteinExistence type="predicted"/>
<dbReference type="Gene3D" id="1.20.5.170">
    <property type="match status" value="4"/>
</dbReference>
<evidence type="ECO:0000313" key="5">
    <source>
        <dbReference type="EMBL" id="AMP05788.1"/>
    </source>
</evidence>
<feature type="domain" description="Trimeric autotransporter adhesin YadA-like head" evidence="3">
    <location>
        <begin position="433"/>
        <end position="459"/>
    </location>
</feature>
<feature type="domain" description="Trimeric autotransporter adhesin YadA-like head" evidence="3">
    <location>
        <begin position="680"/>
        <end position="705"/>
    </location>
</feature>
<feature type="domain" description="Trimeric autotransporter adhesin YadA-like stalk" evidence="4">
    <location>
        <begin position="513"/>
        <end position="554"/>
    </location>
</feature>
<feature type="domain" description="Trimeric autotransporter adhesin YadA-like head" evidence="3">
    <location>
        <begin position="963"/>
        <end position="987"/>
    </location>
</feature>
<dbReference type="InterPro" id="IPR011049">
    <property type="entry name" value="Serralysin-like_metalloprot_C"/>
</dbReference>
<feature type="domain" description="Trimeric autotransporter adhesin YadA-like stalk" evidence="4">
    <location>
        <begin position="224"/>
        <end position="264"/>
    </location>
</feature>
<protein>
    <submittedName>
        <fullName evidence="5">Hep_Hag family protein</fullName>
    </submittedName>
</protein>
<feature type="domain" description="Trimeric autotransporter adhesin YadA-like stalk" evidence="4">
    <location>
        <begin position="1511"/>
        <end position="1535"/>
    </location>
</feature>
<dbReference type="GO" id="GO:0015031">
    <property type="term" value="P:protein transport"/>
    <property type="evidence" value="ECO:0007669"/>
    <property type="project" value="UniProtKB-KW"/>
</dbReference>
<dbReference type="SUPFAM" id="SSF54523">
    <property type="entry name" value="Pili subunits"/>
    <property type="match status" value="1"/>
</dbReference>
<feature type="domain" description="Trimeric autotransporter adhesin YadA-like stalk" evidence="4">
    <location>
        <begin position="1376"/>
        <end position="1410"/>
    </location>
</feature>
<dbReference type="CDD" id="cd12820">
    <property type="entry name" value="LbR_YadA-like"/>
    <property type="match status" value="1"/>
</dbReference>
<feature type="domain" description="Trimeric autotransporter adhesin YadA-like head" evidence="3">
    <location>
        <begin position="1284"/>
        <end position="1309"/>
    </location>
</feature>
<dbReference type="EMBL" id="CP013234">
    <property type="protein sequence ID" value="AMP05788.1"/>
    <property type="molecule type" value="Genomic_DNA"/>
</dbReference>
<dbReference type="Gene3D" id="3.30.1300.30">
    <property type="entry name" value="GSPII I/J protein-like"/>
    <property type="match status" value="1"/>
</dbReference>
<evidence type="ECO:0000313" key="6">
    <source>
        <dbReference type="Proteomes" id="UP000074561"/>
    </source>
</evidence>
<dbReference type="KEGG" id="cpra:CPter91_3462"/>
<dbReference type="InterPro" id="IPR045584">
    <property type="entry name" value="Pilin-like"/>
</dbReference>
<feature type="domain" description="Trimeric autotransporter adhesin YadA-like head" evidence="3">
    <location>
        <begin position="656"/>
        <end position="677"/>
    </location>
</feature>
<dbReference type="Proteomes" id="UP000074561">
    <property type="component" value="Chromosome"/>
</dbReference>
<feature type="domain" description="Trimeric autotransporter adhesin YadA-like head" evidence="3">
    <location>
        <begin position="1435"/>
        <end position="1461"/>
    </location>
</feature>
<keyword evidence="1" id="KW-0813">Transport</keyword>
<dbReference type="InterPro" id="IPR008640">
    <property type="entry name" value="Adhesin_Head_dom"/>
</dbReference>
<feature type="domain" description="Trimeric autotransporter adhesin YadA-like head" evidence="3">
    <location>
        <begin position="1311"/>
        <end position="1336"/>
    </location>
</feature>
<dbReference type="STRING" id="279113.CPter91_3462"/>
<sequence>MGANNTSNGQGAVAIGNSNTATGQGSMALGNASSASAAGGVALGDTAVANNTNDVALGSHSTTAAPHTGTTAQFGGTAAGVEAAASTNGVVSVGAAGTERQIQNVAAGVISATSTDAINGSQLNSVVTGVNNLGTTTAGTLGGGASYDPTTGNVTGFSQPINTVSNTGAVTGPTAQTTVAGALTALNTNIDNTANIAVKYDAAGGSKITLGATGGAGAGAPVTITNLAPAALNATSTDAVNGSQLFGTNQNVANITNGKAGPFVSDNSVTAVQPVSSGANASAGGFGATATGAASTVLGNQSTDNGNANATVLGQGASIAAGTAGSNVALGQGSTVAAAAVPTAGATIGGTAYTFAGGAPTGVVSVGSAGSARQVTNVAAGQLSGASTDAVNGSQLFATNQQVTSNTTAINNISNGGGIKYFHANSTLADSTATGTDSVAVGPAAVATGAGSFAAGNGATANNANDVALGAGSTTAVAVGTPSTVINGASFNFAGTAPTSTVSVGSFGNERTITNVAAGRLSGTSTDAVNGSQLFATNTAVTNLGTTVTNINNGGGIKYFHANSILADSQATGTDSVASGPLAVASGASASAYGNGASAAGVNSVAVGNQATASNIDATALGFNANASGRNSIALGSNAVAVGNVSTNGGPANGFATAIGQSASATGSSSTAIGGNSLSSGTKSLALGDTAASSATRSVAIGSNANATADFALAIGNLAKAINAGDVALGSGSATAAAVGTPSAMINGITYNFAGTTPVSTVSVGSAGNERTITNVAAGRLSITSTDAVNGSQLNATNTAVTAIGNTLNNISNGGGIKYFHTNSTLADSNAAGTDSIAVGPVANAYGNDSIAQGLNAVAGVNGTPATANDIALGNGAQATGGNSIAQGTGAIANSAGAIAIGQTATATGGKAVSIGAGNTASGDGAVAIGDPNNATGTGAVAMGANNTSNGQGTVALGNANTATGQGSVALGNSSQANNAGSIALGDAATVSAAATQGIAIGSGASSNNPGAVALGAGSTTAAAIATTGVTINGTAYNFAGTTPASTVSVGAFGAERTITNVAAGQISAISTDAINGSQLFATNTAIDTLGTTVTNITNGKAGPFVSDNSITAVQPVSSGANASAGGFGATATGAASTVLGNQATDNGNADATVLGQGASIAVGTSGSNVALGQGSTVTSAAIATTGATIGGTAYIFAGGAPIGVVSVGSVGGERQITNVAAGQLSASSTDAVNGSQLYATNQQVTVNTTNIAGNTAAISNITAGKAGPFVSDSSVTATQPVSSGANASAGGFGAVASATNSTALGNGAQATAANSTAIGQGATASTANSVALGNASTTGAAVATTGTTISGNSYNFAGAAPVGVVSVGSAGSERQVTNVAAGQLTASSTDAVNGSQLFATNTAINNLTSVVALGQTKYYSVNSTGGSNEHNEGATGQDAIASGKNAAATSMNAVAIGSGASATASGGVALGGGATADRAGMNGGKEQFSNTVVSSTQGAVSVGSVGNERQITNVAGGTQATDAVNVRQLQAVQSGGVRYDTNPDGSTNYSSVTMGNGSSAGPVTIHNVAAGTAPTDAVNVQQFNSGLGAAVQQANQYTDSRVQALQNSVDSNRHDADGGSAAAMAVGGLPQPSAPGKSMVAIAGSTFQGQTGLALGISTISENGRWVYKAAATSSSRGQTGGVVSAGFQW</sequence>
<feature type="domain" description="Trimeric autotransporter adhesin YadA-like head" evidence="3">
    <location>
        <begin position="935"/>
        <end position="959"/>
    </location>
</feature>
<dbReference type="PATRIC" id="fig|279113.9.peg.3427"/>
<organism evidence="5 6">
    <name type="scientific">Collimonas pratensis</name>
    <dbReference type="NCBI Taxonomy" id="279113"/>
    <lineage>
        <taxon>Bacteria</taxon>
        <taxon>Pseudomonadati</taxon>
        <taxon>Pseudomonadota</taxon>
        <taxon>Betaproteobacteria</taxon>
        <taxon>Burkholderiales</taxon>
        <taxon>Oxalobacteraceae</taxon>
        <taxon>Collimonas</taxon>
    </lineage>
</organism>
<dbReference type="Pfam" id="PF05658">
    <property type="entry name" value="YadA_head"/>
    <property type="match status" value="14"/>
</dbReference>
<dbReference type="InterPro" id="IPR008635">
    <property type="entry name" value="Coiled_stalk_dom"/>
</dbReference>
<evidence type="ECO:0000256" key="2">
    <source>
        <dbReference type="ARBA" id="ARBA00022927"/>
    </source>
</evidence>
<accession>A0A127Q6V0</accession>
<dbReference type="GO" id="GO:0019867">
    <property type="term" value="C:outer membrane"/>
    <property type="evidence" value="ECO:0007669"/>
    <property type="project" value="InterPro"/>
</dbReference>
<dbReference type="Pfam" id="PF05662">
    <property type="entry name" value="YadA_stalk"/>
    <property type="match status" value="10"/>
</dbReference>
<feature type="domain" description="Trimeric autotransporter adhesin YadA-like head" evidence="3">
    <location>
        <begin position="869"/>
        <end position="891"/>
    </location>
</feature>
<gene>
    <name evidence="5" type="ORF">CPter91_3462</name>
</gene>
<dbReference type="SUPFAM" id="SSF101967">
    <property type="entry name" value="Adhesin YadA, collagen-binding domain"/>
    <property type="match status" value="10"/>
</dbReference>
<reference evidence="5 6" key="1">
    <citation type="submission" date="2015-11" db="EMBL/GenBank/DDBJ databases">
        <title>Exploring the genomic traits of fungus-feeding bacterial genus Collimonas.</title>
        <authorList>
            <person name="Song C."/>
            <person name="Schmidt R."/>
            <person name="de Jager V."/>
            <person name="Krzyzanowska D."/>
            <person name="Jongedijk E."/>
            <person name="Cankar K."/>
            <person name="Beekwilder J."/>
            <person name="van Veen A."/>
            <person name="de Boer W."/>
            <person name="van Veen J.A."/>
            <person name="Garbeva P."/>
        </authorList>
    </citation>
    <scope>NUCLEOTIDE SEQUENCE [LARGE SCALE GENOMIC DNA]</scope>
    <source>
        <strain evidence="5 6">Ter91</strain>
    </source>
</reference>
<feature type="domain" description="Trimeric autotransporter adhesin YadA-like head" evidence="3">
    <location>
        <begin position="907"/>
        <end position="930"/>
    </location>
</feature>
<evidence type="ECO:0000259" key="4">
    <source>
        <dbReference type="Pfam" id="PF05662"/>
    </source>
</evidence>
<name>A0A127Q6V0_9BURK</name>
<feature type="domain" description="Trimeric autotransporter adhesin YadA-like stalk" evidence="4">
    <location>
        <begin position="1566"/>
        <end position="1602"/>
    </location>
</feature>
<feature type="domain" description="Trimeric autotransporter adhesin YadA-like head" evidence="3">
    <location>
        <begin position="21"/>
        <end position="44"/>
    </location>
</feature>
<feature type="domain" description="Trimeric autotransporter adhesin YadA-like stalk" evidence="4">
    <location>
        <begin position="374"/>
        <end position="416"/>
    </location>
</feature>
<feature type="domain" description="Trimeric autotransporter adhesin YadA-like head" evidence="3">
    <location>
        <begin position="831"/>
        <end position="857"/>
    </location>
</feature>
<feature type="domain" description="Trimeric autotransporter adhesin YadA-like stalk" evidence="4">
    <location>
        <begin position="773"/>
        <end position="814"/>
    </location>
</feature>
<feature type="domain" description="Trimeric autotransporter adhesin YadA-like head" evidence="3">
    <location>
        <begin position="571"/>
        <end position="597"/>
    </location>
</feature>
<feature type="domain" description="Trimeric autotransporter adhesin YadA-like head" evidence="3">
    <location>
        <begin position="613"/>
        <end position="639"/>
    </location>
</feature>